<protein>
    <submittedName>
        <fullName evidence="2">Putative head morphogenesis protein</fullName>
    </submittedName>
</protein>
<name>A0A0K2FLV8_9CAUD</name>
<organism evidence="2 3">
    <name type="scientific">Brevibacillus phage Powder</name>
    <dbReference type="NCBI Taxonomy" id="1691957"/>
    <lineage>
        <taxon>Viruses</taxon>
        <taxon>Duplodnaviria</taxon>
        <taxon>Heunggongvirae</taxon>
        <taxon>Uroviricota</taxon>
        <taxon>Caudoviricetes</taxon>
        <taxon>Jimmervirus</taxon>
        <taxon>Jimmervirus osiris</taxon>
    </lineage>
</organism>
<dbReference type="EMBL" id="KT151958">
    <property type="protein sequence ID" value="ALA48015.1"/>
    <property type="molecule type" value="Genomic_DNA"/>
</dbReference>
<dbReference type="Proteomes" id="UP000223124">
    <property type="component" value="Segment"/>
</dbReference>
<proteinExistence type="predicted"/>
<sequence>MKKRKQPPRSYWQKRSEQVAQLSFDEADKYAEQLRNEYDRAIASIKRDIEVFYQRFAKNNEISLADARKLLTSSEMKEFKMTLEEFTAKAKGNLDGRWTKELNNVYYKTRVSRLEALLVQIRQSVEELTSKQEKRTRELLEGNYTSTYYRTLFEIQTGTGIGVSFARVDKESLEKTLQINWKDGNYSERIWSNRDKLLSEVQTLLSQSFIRGDSSDKTAKALSDRMNVSYSHAARIVRTESSYITHQATMDGYKASGVVRKYEIIASLDGRTSRICRSLDGKVFKLSEQEVGVTYPPFHPNCRTTVVPYFDDEIDVGERFSRDQEGKPYYVPGDMAYTQWEEKYVNN</sequence>
<reference evidence="2 3" key="1">
    <citation type="journal article" date="2015" name="Genome Announc.">
        <title>Genome Sequences of Five Additional Brevibacillus laterosporus Bacteriophages.</title>
        <authorList>
            <person name="Merrill B.D."/>
            <person name="Berg J.A."/>
            <person name="Graves K.A."/>
            <person name="Ward A.T."/>
            <person name="Hilton J.A."/>
            <person name="Wake B.N."/>
            <person name="Grose J.H."/>
            <person name="Breakwell D.P."/>
            <person name="Burnett S.H."/>
        </authorList>
    </citation>
    <scope>NUCLEOTIDE SEQUENCE [LARGE SCALE GENOMIC DNA]</scope>
</reference>
<dbReference type="NCBIfam" id="TIGR01641">
    <property type="entry name" value="phageSPP1_gp7"/>
    <property type="match status" value="1"/>
</dbReference>
<dbReference type="InterPro" id="IPR006528">
    <property type="entry name" value="Phage_head_morphogenesis_dom"/>
</dbReference>
<feature type="domain" description="Phage head morphogenesis" evidence="1">
    <location>
        <begin position="200"/>
        <end position="306"/>
    </location>
</feature>
<evidence type="ECO:0000313" key="2">
    <source>
        <dbReference type="EMBL" id="ALA48015.1"/>
    </source>
</evidence>
<gene>
    <name evidence="2" type="ORF">POWDER_5</name>
</gene>
<dbReference type="Pfam" id="PF04233">
    <property type="entry name" value="Phage_Mu_F"/>
    <property type="match status" value="1"/>
</dbReference>
<evidence type="ECO:0000259" key="1">
    <source>
        <dbReference type="Pfam" id="PF04233"/>
    </source>
</evidence>
<evidence type="ECO:0000313" key="3">
    <source>
        <dbReference type="Proteomes" id="UP000223124"/>
    </source>
</evidence>
<accession>A0A0K2FLV8</accession>